<feature type="transmembrane region" description="Helical" evidence="1">
    <location>
        <begin position="32"/>
        <end position="54"/>
    </location>
</feature>
<dbReference type="OrthoDB" id="162933at2"/>
<keyword evidence="1" id="KW-0812">Transmembrane</keyword>
<protein>
    <submittedName>
        <fullName evidence="2">Uncharacterized protein</fullName>
    </submittedName>
</protein>
<feature type="transmembrane region" description="Helical" evidence="1">
    <location>
        <begin position="60"/>
        <end position="80"/>
    </location>
</feature>
<dbReference type="KEGG" id="cag:Cagg_1792"/>
<reference evidence="2" key="1">
    <citation type="submission" date="2008-12" db="EMBL/GenBank/DDBJ databases">
        <title>Complete sequence of Chloroflexus aggregans DSM 9485.</title>
        <authorList>
            <consortium name="US DOE Joint Genome Institute"/>
            <person name="Lucas S."/>
            <person name="Copeland A."/>
            <person name="Lapidus A."/>
            <person name="Glavina del Rio T."/>
            <person name="Dalin E."/>
            <person name="Tice H."/>
            <person name="Pitluck S."/>
            <person name="Foster B."/>
            <person name="Larimer F."/>
            <person name="Land M."/>
            <person name="Hauser L."/>
            <person name="Kyrpides N."/>
            <person name="Mikhailova N."/>
            <person name="Bryant D."/>
            <person name="Richardson P."/>
        </authorList>
    </citation>
    <scope>NUCLEOTIDE SEQUENCE</scope>
    <source>
        <strain evidence="2">DSM 9485</strain>
    </source>
</reference>
<dbReference type="AlphaFoldDB" id="B8GAV2"/>
<feature type="transmembrane region" description="Helical" evidence="1">
    <location>
        <begin position="6"/>
        <end position="25"/>
    </location>
</feature>
<keyword evidence="1" id="KW-1133">Transmembrane helix</keyword>
<proteinExistence type="predicted"/>
<dbReference type="RefSeq" id="WP_015940550.1">
    <property type="nucleotide sequence ID" value="NC_011831.1"/>
</dbReference>
<keyword evidence="3" id="KW-1185">Reference proteome</keyword>
<accession>B8GAV2</accession>
<organism evidence="2 3">
    <name type="scientific">Chloroflexus aggregans (strain MD-66 / DSM 9485)</name>
    <dbReference type="NCBI Taxonomy" id="326427"/>
    <lineage>
        <taxon>Bacteria</taxon>
        <taxon>Bacillati</taxon>
        <taxon>Chloroflexota</taxon>
        <taxon>Chloroflexia</taxon>
        <taxon>Chloroflexales</taxon>
        <taxon>Chloroflexineae</taxon>
        <taxon>Chloroflexaceae</taxon>
        <taxon>Chloroflexus</taxon>
    </lineage>
</organism>
<sequence length="86" mass="9043">MEQGILIGLIGWAATAILALGSSRLSAIEQRAMIACSWVIWMIPGVGTFVRSGALTIDAAALYIGISTALLAGLLLIGIYGRKRVR</sequence>
<dbReference type="Proteomes" id="UP000002508">
    <property type="component" value="Chromosome"/>
</dbReference>
<gene>
    <name evidence="2" type="ordered locus">Cagg_1792</name>
</gene>
<evidence type="ECO:0000313" key="3">
    <source>
        <dbReference type="Proteomes" id="UP000002508"/>
    </source>
</evidence>
<dbReference type="EMBL" id="CP001337">
    <property type="protein sequence ID" value="ACL24691.1"/>
    <property type="molecule type" value="Genomic_DNA"/>
</dbReference>
<name>B8GAV2_CHLAD</name>
<evidence type="ECO:0000313" key="2">
    <source>
        <dbReference type="EMBL" id="ACL24691.1"/>
    </source>
</evidence>
<evidence type="ECO:0000256" key="1">
    <source>
        <dbReference type="SAM" id="Phobius"/>
    </source>
</evidence>
<dbReference type="HOGENOM" id="CLU_2492204_0_0_0"/>
<keyword evidence="1" id="KW-0472">Membrane</keyword>